<organism evidence="1 2">
    <name type="scientific">Citrus unshiu</name>
    <name type="common">Satsuma mandarin</name>
    <name type="synonym">Citrus nobilis var. unshiu</name>
    <dbReference type="NCBI Taxonomy" id="55188"/>
    <lineage>
        <taxon>Eukaryota</taxon>
        <taxon>Viridiplantae</taxon>
        <taxon>Streptophyta</taxon>
        <taxon>Embryophyta</taxon>
        <taxon>Tracheophyta</taxon>
        <taxon>Spermatophyta</taxon>
        <taxon>Magnoliopsida</taxon>
        <taxon>eudicotyledons</taxon>
        <taxon>Gunneridae</taxon>
        <taxon>Pentapetalae</taxon>
        <taxon>rosids</taxon>
        <taxon>malvids</taxon>
        <taxon>Sapindales</taxon>
        <taxon>Rutaceae</taxon>
        <taxon>Aurantioideae</taxon>
        <taxon>Citrus</taxon>
    </lineage>
</organism>
<dbReference type="Proteomes" id="UP000236630">
    <property type="component" value="Unassembled WGS sequence"/>
</dbReference>
<reference evidence="1 2" key="1">
    <citation type="journal article" date="2017" name="Front. Genet.">
        <title>Draft sequencing of the heterozygous diploid genome of Satsuma (Citrus unshiu Marc.) using a hybrid assembly approach.</title>
        <authorList>
            <person name="Shimizu T."/>
            <person name="Tanizawa Y."/>
            <person name="Mochizuki T."/>
            <person name="Nagasaki H."/>
            <person name="Yoshioka T."/>
            <person name="Toyoda A."/>
            <person name="Fujiyama A."/>
            <person name="Kaminuma E."/>
            <person name="Nakamura Y."/>
        </authorList>
    </citation>
    <scope>NUCLEOTIDE SEQUENCE [LARGE SCALE GENOMIC DNA]</scope>
    <source>
        <strain evidence="2">cv. Miyagawa wase</strain>
    </source>
</reference>
<sequence length="65" mass="7386">MPSSTVKVLRLSQLWMYNILRLGGSWTPAIYVNERQLKISKISRDELVSHIHASGNNFSASQELI</sequence>
<evidence type="ECO:0000313" key="1">
    <source>
        <dbReference type="EMBL" id="GAY69646.1"/>
    </source>
</evidence>
<dbReference type="EMBL" id="BDQV01011059">
    <property type="protein sequence ID" value="GAY69646.1"/>
    <property type="molecule type" value="Genomic_DNA"/>
</dbReference>
<evidence type="ECO:0000313" key="2">
    <source>
        <dbReference type="Proteomes" id="UP000236630"/>
    </source>
</evidence>
<gene>
    <name evidence="1" type="ORF">CUMW_288690</name>
</gene>
<comment type="caution">
    <text evidence="1">The sequence shown here is derived from an EMBL/GenBank/DDBJ whole genome shotgun (WGS) entry which is preliminary data.</text>
</comment>
<protein>
    <submittedName>
        <fullName evidence="1">Uncharacterized protein</fullName>
    </submittedName>
</protein>
<dbReference type="AlphaFoldDB" id="A0A2H5QYF3"/>
<proteinExistence type="predicted"/>
<accession>A0A2H5QYF3</accession>
<feature type="non-terminal residue" evidence="1">
    <location>
        <position position="65"/>
    </location>
</feature>
<keyword evidence="2" id="KW-1185">Reference proteome</keyword>
<name>A0A2H5QYF3_CITUN</name>